<evidence type="ECO:0000256" key="6">
    <source>
        <dbReference type="RuleBase" id="RU364057"/>
    </source>
</evidence>
<dbReference type="GO" id="GO:0034982">
    <property type="term" value="P:mitochondrial protein processing"/>
    <property type="evidence" value="ECO:0007669"/>
    <property type="project" value="TreeGrafter"/>
</dbReference>
<keyword evidence="2 6" id="KW-0645">Protease</keyword>
<reference evidence="9" key="1">
    <citation type="submission" date="2025-08" db="UniProtKB">
        <authorList>
            <consortium name="RefSeq"/>
        </authorList>
    </citation>
    <scope>IDENTIFICATION</scope>
    <source>
        <tissue evidence="9">Muscle</tissue>
    </source>
</reference>
<feature type="region of interest" description="Disordered" evidence="7">
    <location>
        <begin position="1"/>
        <end position="38"/>
    </location>
</feature>
<dbReference type="RefSeq" id="XP_033366308.1">
    <property type="nucleotide sequence ID" value="XM_033510417.1"/>
</dbReference>
<dbReference type="GO" id="GO:0046872">
    <property type="term" value="F:metal ion binding"/>
    <property type="evidence" value="ECO:0007669"/>
    <property type="project" value="UniProtKB-KW"/>
</dbReference>
<protein>
    <recommendedName>
        <fullName evidence="6">Mitochondrial inner membrane protease ATP23</fullName>
        <ecNumber evidence="6">3.4.24.-</ecNumber>
    </recommendedName>
</protein>
<keyword evidence="5 6" id="KW-0482">Metalloprotease</keyword>
<dbReference type="PANTHER" id="PTHR21711:SF0">
    <property type="entry name" value="MITOCHONDRIAL INNER MEMBRANE PROTEASE ATP23 HOMOLOG"/>
    <property type="match status" value="1"/>
</dbReference>
<keyword evidence="4 6" id="KW-0378">Hydrolase</keyword>
<evidence type="ECO:0000313" key="8">
    <source>
        <dbReference type="Proteomes" id="UP000504631"/>
    </source>
</evidence>
<name>A0A6J3LLC7_9HYME</name>
<proteinExistence type="inferred from homology"/>
<evidence type="ECO:0000256" key="4">
    <source>
        <dbReference type="ARBA" id="ARBA00022801"/>
    </source>
</evidence>
<evidence type="ECO:0000256" key="1">
    <source>
        <dbReference type="ARBA" id="ARBA00009915"/>
    </source>
</evidence>
<dbReference type="PANTHER" id="PTHR21711">
    <property type="entry name" value="MITOCHONDRIAL INNER MEMBRANE PROTEASE"/>
    <property type="match status" value="1"/>
</dbReference>
<evidence type="ECO:0000256" key="5">
    <source>
        <dbReference type="ARBA" id="ARBA00023049"/>
    </source>
</evidence>
<dbReference type="GO" id="GO:0004222">
    <property type="term" value="F:metalloendopeptidase activity"/>
    <property type="evidence" value="ECO:0007669"/>
    <property type="project" value="InterPro"/>
</dbReference>
<dbReference type="Pfam" id="PF09768">
    <property type="entry name" value="Peptidase_M76"/>
    <property type="match status" value="1"/>
</dbReference>
<dbReference type="GO" id="GO:0005739">
    <property type="term" value="C:mitochondrion"/>
    <property type="evidence" value="ECO:0007669"/>
    <property type="project" value="GOC"/>
</dbReference>
<keyword evidence="3 6" id="KW-0479">Metal-binding</keyword>
<sequence>MTVKNEKNEKQSDSEKRSNIEEIEYSDLYPGRKNQSGENQSRTWFDVITFNEKRKNYEKINCEINVYNCVKKSPLVKLMLAALKSSGCEVDLGRHISCEVCDNTVTGGYDPDTNQIIICQNTAKSRNRVQSTLSHEMIHMFDYCRNKLDLNNIDHLACTEIRAANQCHCSFFGAWYRGTASPFHIKKAHQDCVMDKAVRSLIAIKNIPKEEAMDAVMRVFTKCYNDLEPVGRRLRRNSMDMEKAYYEGPYYGYSE</sequence>
<organism evidence="8 9">
    <name type="scientific">Bombus vosnesenskii</name>
    <dbReference type="NCBI Taxonomy" id="207650"/>
    <lineage>
        <taxon>Eukaryota</taxon>
        <taxon>Metazoa</taxon>
        <taxon>Ecdysozoa</taxon>
        <taxon>Arthropoda</taxon>
        <taxon>Hexapoda</taxon>
        <taxon>Insecta</taxon>
        <taxon>Pterygota</taxon>
        <taxon>Neoptera</taxon>
        <taxon>Endopterygota</taxon>
        <taxon>Hymenoptera</taxon>
        <taxon>Apocrita</taxon>
        <taxon>Aculeata</taxon>
        <taxon>Apoidea</taxon>
        <taxon>Anthophila</taxon>
        <taxon>Apidae</taxon>
        <taxon>Bombus</taxon>
        <taxon>Pyrobombus</taxon>
    </lineage>
</organism>
<dbReference type="EC" id="3.4.24.-" evidence="6"/>
<comment type="similarity">
    <text evidence="1 6">Belongs to the peptidase M76 family.</text>
</comment>
<dbReference type="KEGG" id="bvk:117243168"/>
<dbReference type="Proteomes" id="UP000504631">
    <property type="component" value="Unplaced"/>
</dbReference>
<feature type="compositionally biased region" description="Basic and acidic residues" evidence="7">
    <location>
        <begin position="1"/>
        <end position="20"/>
    </location>
</feature>
<evidence type="ECO:0000256" key="2">
    <source>
        <dbReference type="ARBA" id="ARBA00022670"/>
    </source>
</evidence>
<gene>
    <name evidence="9" type="primary">LOC117243168</name>
</gene>
<evidence type="ECO:0000256" key="3">
    <source>
        <dbReference type="ARBA" id="ARBA00022723"/>
    </source>
</evidence>
<dbReference type="AlphaFoldDB" id="A0A6J3LLC7"/>
<dbReference type="InterPro" id="IPR019165">
    <property type="entry name" value="Peptidase_M76_ATP23"/>
</dbReference>
<keyword evidence="8" id="KW-1185">Reference proteome</keyword>
<evidence type="ECO:0000256" key="7">
    <source>
        <dbReference type="SAM" id="MobiDB-lite"/>
    </source>
</evidence>
<evidence type="ECO:0000313" key="9">
    <source>
        <dbReference type="RefSeq" id="XP_033366308.1"/>
    </source>
</evidence>
<dbReference type="GeneID" id="117243168"/>
<dbReference type="GO" id="GO:0033615">
    <property type="term" value="P:mitochondrial proton-transporting ATP synthase complex assembly"/>
    <property type="evidence" value="ECO:0007669"/>
    <property type="project" value="TreeGrafter"/>
</dbReference>
<accession>A0A6J3LLC7</accession>